<evidence type="ECO:0000313" key="1">
    <source>
        <dbReference type="Proteomes" id="UP000095287"/>
    </source>
</evidence>
<evidence type="ECO:0000313" key="2">
    <source>
        <dbReference type="WBParaSite" id="L893_g21770.t1"/>
    </source>
</evidence>
<dbReference type="WBParaSite" id="L893_g21770.t1">
    <property type="protein sequence ID" value="L893_g21770.t1"/>
    <property type="gene ID" value="L893_g21770"/>
</dbReference>
<dbReference type="AlphaFoldDB" id="A0A1I7Z167"/>
<accession>A0A1I7Z167</accession>
<reference evidence="2" key="1">
    <citation type="submission" date="2016-11" db="UniProtKB">
        <authorList>
            <consortium name="WormBaseParasite"/>
        </authorList>
    </citation>
    <scope>IDENTIFICATION</scope>
</reference>
<name>A0A1I7Z167_9BILA</name>
<dbReference type="Proteomes" id="UP000095287">
    <property type="component" value="Unplaced"/>
</dbReference>
<proteinExistence type="predicted"/>
<keyword evidence="1" id="KW-1185">Reference proteome</keyword>
<sequence length="56" mass="6552">FYTPLLPVNKKLLTQPNALLRVLVCANNNIAFTMISKECLQQRDRWKNLLTMSYKP</sequence>
<protein>
    <submittedName>
        <fullName evidence="2">Transposase</fullName>
    </submittedName>
</protein>
<organism evidence="1 2">
    <name type="scientific">Steinernema glaseri</name>
    <dbReference type="NCBI Taxonomy" id="37863"/>
    <lineage>
        <taxon>Eukaryota</taxon>
        <taxon>Metazoa</taxon>
        <taxon>Ecdysozoa</taxon>
        <taxon>Nematoda</taxon>
        <taxon>Chromadorea</taxon>
        <taxon>Rhabditida</taxon>
        <taxon>Tylenchina</taxon>
        <taxon>Panagrolaimomorpha</taxon>
        <taxon>Strongyloidoidea</taxon>
        <taxon>Steinernematidae</taxon>
        <taxon>Steinernema</taxon>
    </lineage>
</organism>